<evidence type="ECO:0000313" key="1">
    <source>
        <dbReference type="EMBL" id="KKK66667.1"/>
    </source>
</evidence>
<reference evidence="1" key="1">
    <citation type="journal article" date="2015" name="Nature">
        <title>Complex archaea that bridge the gap between prokaryotes and eukaryotes.</title>
        <authorList>
            <person name="Spang A."/>
            <person name="Saw J.H."/>
            <person name="Jorgensen S.L."/>
            <person name="Zaremba-Niedzwiedzka K."/>
            <person name="Martijn J."/>
            <person name="Lind A.E."/>
            <person name="van Eijk R."/>
            <person name="Schleper C."/>
            <person name="Guy L."/>
            <person name="Ettema T.J."/>
        </authorList>
    </citation>
    <scope>NUCLEOTIDE SEQUENCE</scope>
</reference>
<sequence>TNRMVITNVTPASEAYTMYSLGLAVH</sequence>
<feature type="non-terminal residue" evidence="1">
    <location>
        <position position="1"/>
    </location>
</feature>
<dbReference type="EMBL" id="LAZR01059972">
    <property type="protein sequence ID" value="KKK66667.1"/>
    <property type="molecule type" value="Genomic_DNA"/>
</dbReference>
<proteinExistence type="predicted"/>
<name>A0A0F8XBX6_9ZZZZ</name>
<accession>A0A0F8XBX6</accession>
<gene>
    <name evidence="1" type="ORF">LCGC14_2961750</name>
</gene>
<dbReference type="AlphaFoldDB" id="A0A0F8XBX6"/>
<comment type="caution">
    <text evidence="1">The sequence shown here is derived from an EMBL/GenBank/DDBJ whole genome shotgun (WGS) entry which is preliminary data.</text>
</comment>
<protein>
    <submittedName>
        <fullName evidence="1">Uncharacterized protein</fullName>
    </submittedName>
</protein>
<organism evidence="1">
    <name type="scientific">marine sediment metagenome</name>
    <dbReference type="NCBI Taxonomy" id="412755"/>
    <lineage>
        <taxon>unclassified sequences</taxon>
        <taxon>metagenomes</taxon>
        <taxon>ecological metagenomes</taxon>
    </lineage>
</organism>